<dbReference type="PROSITE" id="PS50158">
    <property type="entry name" value="ZF_CCHC"/>
    <property type="match status" value="1"/>
</dbReference>
<dbReference type="PaxDb" id="3635-A0A1U8IB63"/>
<dbReference type="PANTHER" id="PTHR15503:SF45">
    <property type="entry name" value="RNA-DIRECTED DNA POLYMERASE HOMOLOG"/>
    <property type="match status" value="1"/>
</dbReference>
<name>A0A1U8IB63_GOSHI</name>
<dbReference type="Gene3D" id="2.40.70.10">
    <property type="entry name" value="Acid Proteases"/>
    <property type="match status" value="1"/>
</dbReference>
<keyword evidence="4" id="KW-1185">Reference proteome</keyword>
<dbReference type="GO" id="GO:0008270">
    <property type="term" value="F:zinc ion binding"/>
    <property type="evidence" value="ECO:0007669"/>
    <property type="project" value="UniProtKB-KW"/>
</dbReference>
<dbReference type="KEGG" id="ghi:107894601"/>
<proteinExistence type="predicted"/>
<evidence type="ECO:0000256" key="2">
    <source>
        <dbReference type="SAM" id="MobiDB-lite"/>
    </source>
</evidence>
<dbReference type="Pfam" id="PF08284">
    <property type="entry name" value="RVP_2"/>
    <property type="match status" value="1"/>
</dbReference>
<dbReference type="GeneID" id="107894601"/>
<dbReference type="PANTHER" id="PTHR15503">
    <property type="entry name" value="LDOC1 RELATED"/>
    <property type="match status" value="1"/>
</dbReference>
<sequence>MSTRATRGRGRGCGRGSARAGSSSSGHMPAANALVPPATEVESHDQGARDDALSQAMLHVLERVAGMTFKGKYVEASYVDARRKEFLNLVQGGRSITEYESEFLRLSQYAIGIVTTEYEHSVRFEDDLRDELREVFRTFGGANRNIKRARVEEPARAVPVNVVRPQVCRDCGKVHLGECRKCSGACFRCGSMEHRVRDCLQKTDQIPVVEQRVVQLTVSGVPVVSPLGHSVRVDKLYRGVPLETQGKIFSGDLMELPFGEFDLILVMDWLVKHKSTLDCTAKQMVLRTAEGEDVMVIGERSQSETEGLTVDKVRTVKEFQDVFPEELLGLPPN</sequence>
<accession>A0A1U8IB63</accession>
<gene>
    <name evidence="5" type="primary">LOC107894601</name>
</gene>
<evidence type="ECO:0000313" key="4">
    <source>
        <dbReference type="Proteomes" id="UP000818029"/>
    </source>
</evidence>
<dbReference type="Proteomes" id="UP000818029">
    <property type="component" value="Chromosome A13"/>
</dbReference>
<evidence type="ECO:0000259" key="3">
    <source>
        <dbReference type="PROSITE" id="PS50158"/>
    </source>
</evidence>
<dbReference type="InterPro" id="IPR032567">
    <property type="entry name" value="RTL1-rel"/>
</dbReference>
<keyword evidence="1" id="KW-0479">Metal-binding</keyword>
<dbReference type="SMART" id="SM00343">
    <property type="entry name" value="ZnF_C2HC"/>
    <property type="match status" value="1"/>
</dbReference>
<keyword evidence="1" id="KW-0863">Zinc-finger</keyword>
<feature type="compositionally biased region" description="Basic residues" evidence="2">
    <location>
        <begin position="1"/>
        <end position="12"/>
    </location>
</feature>
<protein>
    <recommendedName>
        <fullName evidence="3">CCHC-type domain-containing protein</fullName>
    </recommendedName>
</protein>
<dbReference type="InterPro" id="IPR001878">
    <property type="entry name" value="Znf_CCHC"/>
</dbReference>
<dbReference type="InterPro" id="IPR021109">
    <property type="entry name" value="Peptidase_aspartic_dom_sf"/>
</dbReference>
<dbReference type="InterPro" id="IPR005162">
    <property type="entry name" value="Retrotrans_gag_dom"/>
</dbReference>
<keyword evidence="1" id="KW-0862">Zinc</keyword>
<dbReference type="RefSeq" id="XP_016675347.1">
    <property type="nucleotide sequence ID" value="XM_016819858.1"/>
</dbReference>
<reference evidence="5" key="2">
    <citation type="submission" date="2025-08" db="UniProtKB">
        <authorList>
            <consortium name="RefSeq"/>
        </authorList>
    </citation>
    <scope>IDENTIFICATION</scope>
</reference>
<evidence type="ECO:0000313" key="5">
    <source>
        <dbReference type="RefSeq" id="XP_016675347.1"/>
    </source>
</evidence>
<dbReference type="GO" id="GO:0003676">
    <property type="term" value="F:nucleic acid binding"/>
    <property type="evidence" value="ECO:0007669"/>
    <property type="project" value="InterPro"/>
</dbReference>
<dbReference type="CDD" id="cd00303">
    <property type="entry name" value="retropepsin_like"/>
    <property type="match status" value="1"/>
</dbReference>
<feature type="domain" description="CCHC-type" evidence="3">
    <location>
        <begin position="186"/>
        <end position="199"/>
    </location>
</feature>
<feature type="region of interest" description="Disordered" evidence="2">
    <location>
        <begin position="1"/>
        <end position="31"/>
    </location>
</feature>
<organism evidence="4 5">
    <name type="scientific">Gossypium hirsutum</name>
    <name type="common">Upland cotton</name>
    <name type="synonym">Gossypium mexicanum</name>
    <dbReference type="NCBI Taxonomy" id="3635"/>
    <lineage>
        <taxon>Eukaryota</taxon>
        <taxon>Viridiplantae</taxon>
        <taxon>Streptophyta</taxon>
        <taxon>Embryophyta</taxon>
        <taxon>Tracheophyta</taxon>
        <taxon>Spermatophyta</taxon>
        <taxon>Magnoliopsida</taxon>
        <taxon>eudicotyledons</taxon>
        <taxon>Gunneridae</taxon>
        <taxon>Pentapetalae</taxon>
        <taxon>rosids</taxon>
        <taxon>malvids</taxon>
        <taxon>Malvales</taxon>
        <taxon>Malvaceae</taxon>
        <taxon>Malvoideae</taxon>
        <taxon>Gossypium</taxon>
    </lineage>
</organism>
<feature type="compositionally biased region" description="Low complexity" evidence="2">
    <location>
        <begin position="16"/>
        <end position="26"/>
    </location>
</feature>
<dbReference type="AlphaFoldDB" id="A0A1U8IB63"/>
<dbReference type="Pfam" id="PF03732">
    <property type="entry name" value="Retrotrans_gag"/>
    <property type="match status" value="1"/>
</dbReference>
<evidence type="ECO:0000256" key="1">
    <source>
        <dbReference type="PROSITE-ProRule" id="PRU00047"/>
    </source>
</evidence>
<dbReference type="OrthoDB" id="1751882at2759"/>
<reference evidence="4" key="1">
    <citation type="journal article" date="2020" name="Nat. Genet.">
        <title>Genomic diversifications of five Gossypium allopolyploid species and their impact on cotton improvement.</title>
        <authorList>
            <person name="Chen Z.J."/>
            <person name="Sreedasyam A."/>
            <person name="Ando A."/>
            <person name="Song Q."/>
            <person name="De Santiago L.M."/>
            <person name="Hulse-Kemp A.M."/>
            <person name="Ding M."/>
            <person name="Ye W."/>
            <person name="Kirkbride R.C."/>
            <person name="Jenkins J."/>
            <person name="Plott C."/>
            <person name="Lovell J."/>
            <person name="Lin Y.M."/>
            <person name="Vaughn R."/>
            <person name="Liu B."/>
            <person name="Simpson S."/>
            <person name="Scheffler B.E."/>
            <person name="Wen L."/>
            <person name="Saski C.A."/>
            <person name="Grover C.E."/>
            <person name="Hu G."/>
            <person name="Conover J.L."/>
            <person name="Carlson J.W."/>
            <person name="Shu S."/>
            <person name="Boston L.B."/>
            <person name="Williams M."/>
            <person name="Peterson D.G."/>
            <person name="McGee K."/>
            <person name="Jones D.C."/>
            <person name="Wendel J.F."/>
            <person name="Stelly D.M."/>
            <person name="Grimwood J."/>
            <person name="Schmutz J."/>
        </authorList>
    </citation>
    <scope>NUCLEOTIDE SEQUENCE [LARGE SCALE GENOMIC DNA]</scope>
    <source>
        <strain evidence="4">cv. TM-1</strain>
    </source>
</reference>